<feature type="region of interest" description="Disordered" evidence="1">
    <location>
        <begin position="1"/>
        <end position="89"/>
    </location>
</feature>
<sequence>MLDLSTARVNEDDVGNDNDDGAPLRFPLKNTSQVNRELSIKKPAKNKTKEGDEPSSKKGEAVEQKKGSLEAYGEQQATDSRKPKLMKEVLPEKDDVKCVGAARTPEKSEERQPENLPLAYYSPYVIWLTKLGSELSQYELLTSEYVFGKVEDVDDTILNYLERKRDLTIPSRLFMSCDQSVSSSQSTCSSIITAL</sequence>
<dbReference type="Proteomes" id="UP001153076">
    <property type="component" value="Unassembled WGS sequence"/>
</dbReference>
<feature type="compositionally biased region" description="Basic and acidic residues" evidence="1">
    <location>
        <begin position="79"/>
        <end position="89"/>
    </location>
</feature>
<dbReference type="EMBL" id="JAKOGI010002306">
    <property type="protein sequence ID" value="KAJ8422302.1"/>
    <property type="molecule type" value="Genomic_DNA"/>
</dbReference>
<protein>
    <submittedName>
        <fullName evidence="2">Uncharacterized protein</fullName>
    </submittedName>
</protein>
<dbReference type="AlphaFoldDB" id="A0A9Q1GJJ4"/>
<reference evidence="2" key="1">
    <citation type="submission" date="2022-04" db="EMBL/GenBank/DDBJ databases">
        <title>Carnegiea gigantea Genome sequencing and assembly v2.</title>
        <authorList>
            <person name="Copetti D."/>
            <person name="Sanderson M.J."/>
            <person name="Burquez A."/>
            <person name="Wojciechowski M.F."/>
        </authorList>
    </citation>
    <scope>NUCLEOTIDE SEQUENCE</scope>
    <source>
        <strain evidence="2">SGP5-SGP5p</strain>
        <tissue evidence="2">Aerial part</tissue>
    </source>
</reference>
<feature type="compositionally biased region" description="Basic and acidic residues" evidence="1">
    <location>
        <begin position="47"/>
        <end position="68"/>
    </location>
</feature>
<organism evidence="2 3">
    <name type="scientific">Carnegiea gigantea</name>
    <dbReference type="NCBI Taxonomy" id="171969"/>
    <lineage>
        <taxon>Eukaryota</taxon>
        <taxon>Viridiplantae</taxon>
        <taxon>Streptophyta</taxon>
        <taxon>Embryophyta</taxon>
        <taxon>Tracheophyta</taxon>
        <taxon>Spermatophyta</taxon>
        <taxon>Magnoliopsida</taxon>
        <taxon>eudicotyledons</taxon>
        <taxon>Gunneridae</taxon>
        <taxon>Pentapetalae</taxon>
        <taxon>Caryophyllales</taxon>
        <taxon>Cactineae</taxon>
        <taxon>Cactaceae</taxon>
        <taxon>Cactoideae</taxon>
        <taxon>Echinocereeae</taxon>
        <taxon>Carnegiea</taxon>
    </lineage>
</organism>
<evidence type="ECO:0000313" key="3">
    <source>
        <dbReference type="Proteomes" id="UP001153076"/>
    </source>
</evidence>
<evidence type="ECO:0000313" key="2">
    <source>
        <dbReference type="EMBL" id="KAJ8422302.1"/>
    </source>
</evidence>
<comment type="caution">
    <text evidence="2">The sequence shown here is derived from an EMBL/GenBank/DDBJ whole genome shotgun (WGS) entry which is preliminary data.</text>
</comment>
<proteinExistence type="predicted"/>
<gene>
    <name evidence="2" type="ORF">Cgig2_014527</name>
</gene>
<keyword evidence="3" id="KW-1185">Reference proteome</keyword>
<name>A0A9Q1GJJ4_9CARY</name>
<evidence type="ECO:0000256" key="1">
    <source>
        <dbReference type="SAM" id="MobiDB-lite"/>
    </source>
</evidence>
<accession>A0A9Q1GJJ4</accession>